<dbReference type="InterPro" id="IPR029063">
    <property type="entry name" value="SAM-dependent_MTases_sf"/>
</dbReference>
<dbReference type="GO" id="GO:0008757">
    <property type="term" value="F:S-adenosylmethionine-dependent methyltransferase activity"/>
    <property type="evidence" value="ECO:0007669"/>
    <property type="project" value="InterPro"/>
</dbReference>
<name>A0AA36JNE9_9DINO</name>
<feature type="chain" id="PRO_5041323694" description="Methyltransferase type 11 domain-containing protein" evidence="1">
    <location>
        <begin position="16"/>
        <end position="310"/>
    </location>
</feature>
<evidence type="ECO:0000259" key="2">
    <source>
        <dbReference type="Pfam" id="PF08241"/>
    </source>
</evidence>
<dbReference type="SUPFAM" id="SSF53335">
    <property type="entry name" value="S-adenosyl-L-methionine-dependent methyltransferases"/>
    <property type="match status" value="1"/>
</dbReference>
<reference evidence="3" key="1">
    <citation type="submission" date="2023-08" db="EMBL/GenBank/DDBJ databases">
        <authorList>
            <person name="Chen Y."/>
            <person name="Shah S."/>
            <person name="Dougan E. K."/>
            <person name="Thang M."/>
            <person name="Chan C."/>
        </authorList>
    </citation>
    <scope>NUCLEOTIDE SEQUENCE</scope>
</reference>
<comment type="caution">
    <text evidence="3">The sequence shown here is derived from an EMBL/GenBank/DDBJ whole genome shotgun (WGS) entry which is preliminary data.</text>
</comment>
<evidence type="ECO:0000313" key="4">
    <source>
        <dbReference type="Proteomes" id="UP001178507"/>
    </source>
</evidence>
<accession>A0AA36JNE9</accession>
<dbReference type="InterPro" id="IPR019410">
    <property type="entry name" value="Methyltransf_16"/>
</dbReference>
<dbReference type="Gene3D" id="3.40.50.150">
    <property type="entry name" value="Vaccinia Virus protein VP39"/>
    <property type="match status" value="1"/>
</dbReference>
<dbReference type="Proteomes" id="UP001178507">
    <property type="component" value="Unassembled WGS sequence"/>
</dbReference>
<evidence type="ECO:0000256" key="1">
    <source>
        <dbReference type="SAM" id="SignalP"/>
    </source>
</evidence>
<organism evidence="3 4">
    <name type="scientific">Effrenium voratum</name>
    <dbReference type="NCBI Taxonomy" id="2562239"/>
    <lineage>
        <taxon>Eukaryota</taxon>
        <taxon>Sar</taxon>
        <taxon>Alveolata</taxon>
        <taxon>Dinophyceae</taxon>
        <taxon>Suessiales</taxon>
        <taxon>Symbiodiniaceae</taxon>
        <taxon>Effrenium</taxon>
    </lineage>
</organism>
<evidence type="ECO:0000313" key="3">
    <source>
        <dbReference type="EMBL" id="CAJ1408193.1"/>
    </source>
</evidence>
<dbReference type="AlphaFoldDB" id="A0AA36JNE9"/>
<feature type="signal peptide" evidence="1">
    <location>
        <begin position="1"/>
        <end position="15"/>
    </location>
</feature>
<keyword evidence="4" id="KW-1185">Reference proteome</keyword>
<feature type="domain" description="Methyltransferase type 11" evidence="2">
    <location>
        <begin position="140"/>
        <end position="235"/>
    </location>
</feature>
<gene>
    <name evidence="3" type="ORF">EVOR1521_LOCUS29692</name>
</gene>
<sequence>MYCSSLFVLVGTALADGLDGPRSELCFDGSVYTWDSCCLSDNFRCWLPAAGLTFERCCVLWPGFDDPNVLPKREAAGLQVARSGREILSVAQVLSSRDAKDMWVGGLLWPAGLALARWADCAGDFWSFDGRPKMVLEVFAGVALPSLVAQSHGAEVVATDFSLRALRAMGRSLRNGTKRLRLNMRQAAALHSAGELFEGTFDVVLMSAGFRTAEDTEEIWRFLARALAPCGLLIVASAERSFEQLTESLEERRREHLYTDLKAHVDLDLRILQRKAACAPPLPPAAAECAATAAWRRFSPATVLCRGASV</sequence>
<dbReference type="EMBL" id="CAUJNA010003707">
    <property type="protein sequence ID" value="CAJ1408193.1"/>
    <property type="molecule type" value="Genomic_DNA"/>
</dbReference>
<dbReference type="Pfam" id="PF08241">
    <property type="entry name" value="Methyltransf_11"/>
    <property type="match status" value="1"/>
</dbReference>
<dbReference type="InterPro" id="IPR013216">
    <property type="entry name" value="Methyltransf_11"/>
</dbReference>
<keyword evidence="1" id="KW-0732">Signal</keyword>
<proteinExistence type="predicted"/>
<dbReference type="CDD" id="cd02440">
    <property type="entry name" value="AdoMet_MTases"/>
    <property type="match status" value="1"/>
</dbReference>
<protein>
    <recommendedName>
        <fullName evidence="2">Methyltransferase type 11 domain-containing protein</fullName>
    </recommendedName>
</protein>
<dbReference type="PANTHER" id="PTHR14614">
    <property type="entry name" value="HEPATOCELLULAR CARCINOMA-ASSOCIATED ANTIGEN"/>
    <property type="match status" value="1"/>
</dbReference>